<keyword evidence="9" id="KW-1185">Reference proteome</keyword>
<dbReference type="InterPro" id="IPR037185">
    <property type="entry name" value="EmrE-like"/>
</dbReference>
<feature type="transmembrane region" description="Helical" evidence="6">
    <location>
        <begin position="148"/>
        <end position="168"/>
    </location>
</feature>
<gene>
    <name evidence="8" type="ORF">FRY98_26635</name>
</gene>
<dbReference type="PANTHER" id="PTHR32322:SF2">
    <property type="entry name" value="EAMA DOMAIN-CONTAINING PROTEIN"/>
    <property type="match status" value="1"/>
</dbReference>
<dbReference type="Pfam" id="PF00892">
    <property type="entry name" value="EamA"/>
    <property type="match status" value="2"/>
</dbReference>
<dbReference type="InterPro" id="IPR050638">
    <property type="entry name" value="AA-Vitamin_Transporters"/>
</dbReference>
<reference evidence="8 9" key="1">
    <citation type="submission" date="2019-08" db="EMBL/GenBank/DDBJ databases">
        <title>Genome sequencing of Paenibacillus faecis DSM 23593(T).</title>
        <authorList>
            <person name="Kook J.-K."/>
            <person name="Park S.-N."/>
            <person name="Lim Y.K."/>
        </authorList>
    </citation>
    <scope>NUCLEOTIDE SEQUENCE [LARGE SCALE GENOMIC DNA]</scope>
    <source>
        <strain evidence="8 9">DSM 23593</strain>
    </source>
</reference>
<dbReference type="RefSeq" id="WP_148457740.1">
    <property type="nucleotide sequence ID" value="NZ_VSDO01000006.1"/>
</dbReference>
<dbReference type="InterPro" id="IPR000620">
    <property type="entry name" value="EamA_dom"/>
</dbReference>
<comment type="subcellular location">
    <subcellularLocation>
        <location evidence="1">Endomembrane system</location>
        <topology evidence="1">Multi-pass membrane protein</topology>
    </subcellularLocation>
</comment>
<sequence>MSGRRRTTTAHTAALLTILIWGTTFISTKLMLGDFLPQEILLFRFLIGYAVLWAIYPKVISLRPIREELLFAAAGLTGVTLYFLLENIALTYTLASNVGIIVSAAPLITAVLAHFLLGEKSLHLRFLAGFAVAMAGIVMISFNGASQLALNPLGDVLAFLSSVIWGIYSILMRKISSLGIPAIGCTRRVFFYGLVFMLPVCFSPGFHLGLSRFQDSTQLFNLLFLGLGASALCFVTWNWSVGVLGAVRTSTYIFLVPAVTVIASFSILHEPISVITALGMILTLAGLLLSDRSIHPFGFKRYKAKSREAHRSLDELG</sequence>
<evidence type="ECO:0000259" key="7">
    <source>
        <dbReference type="Pfam" id="PF00892"/>
    </source>
</evidence>
<dbReference type="AlphaFoldDB" id="A0A5D0CK34"/>
<feature type="transmembrane region" description="Helical" evidence="6">
    <location>
        <begin position="274"/>
        <end position="291"/>
    </location>
</feature>
<evidence type="ECO:0000313" key="9">
    <source>
        <dbReference type="Proteomes" id="UP000325218"/>
    </source>
</evidence>
<feature type="transmembrane region" description="Helical" evidence="6">
    <location>
        <begin position="68"/>
        <end position="85"/>
    </location>
</feature>
<dbReference type="EMBL" id="VSDO01000006">
    <property type="protein sequence ID" value="TYA10171.1"/>
    <property type="molecule type" value="Genomic_DNA"/>
</dbReference>
<feature type="transmembrane region" description="Helical" evidence="6">
    <location>
        <begin position="124"/>
        <end position="142"/>
    </location>
</feature>
<dbReference type="GO" id="GO:0016020">
    <property type="term" value="C:membrane"/>
    <property type="evidence" value="ECO:0007669"/>
    <property type="project" value="UniProtKB-SubCell"/>
</dbReference>
<feature type="transmembrane region" description="Helical" evidence="6">
    <location>
        <begin position="12"/>
        <end position="32"/>
    </location>
</feature>
<feature type="transmembrane region" description="Helical" evidence="6">
    <location>
        <begin position="219"/>
        <end position="239"/>
    </location>
</feature>
<evidence type="ECO:0000256" key="5">
    <source>
        <dbReference type="ARBA" id="ARBA00023136"/>
    </source>
</evidence>
<dbReference type="OrthoDB" id="9805239at2"/>
<evidence type="ECO:0000256" key="1">
    <source>
        <dbReference type="ARBA" id="ARBA00004127"/>
    </source>
</evidence>
<dbReference type="PANTHER" id="PTHR32322">
    <property type="entry name" value="INNER MEMBRANE TRANSPORTER"/>
    <property type="match status" value="1"/>
</dbReference>
<evidence type="ECO:0000256" key="2">
    <source>
        <dbReference type="ARBA" id="ARBA00007362"/>
    </source>
</evidence>
<protein>
    <submittedName>
        <fullName evidence="8">DMT family transporter</fullName>
    </submittedName>
</protein>
<keyword evidence="4 6" id="KW-1133">Transmembrane helix</keyword>
<evidence type="ECO:0000256" key="4">
    <source>
        <dbReference type="ARBA" id="ARBA00022989"/>
    </source>
</evidence>
<feature type="transmembrane region" description="Helical" evidence="6">
    <location>
        <begin position="189"/>
        <end position="207"/>
    </location>
</feature>
<keyword evidence="3 6" id="KW-0812">Transmembrane</keyword>
<feature type="transmembrane region" description="Helical" evidence="6">
    <location>
        <begin position="97"/>
        <end position="117"/>
    </location>
</feature>
<comment type="caution">
    <text evidence="8">The sequence shown here is derived from an EMBL/GenBank/DDBJ whole genome shotgun (WGS) entry which is preliminary data.</text>
</comment>
<dbReference type="Proteomes" id="UP000325218">
    <property type="component" value="Unassembled WGS sequence"/>
</dbReference>
<accession>A0A5D0CK34</accession>
<feature type="transmembrane region" description="Helical" evidence="6">
    <location>
        <begin position="251"/>
        <end position="268"/>
    </location>
</feature>
<evidence type="ECO:0000256" key="6">
    <source>
        <dbReference type="SAM" id="Phobius"/>
    </source>
</evidence>
<feature type="transmembrane region" description="Helical" evidence="6">
    <location>
        <begin position="38"/>
        <end position="56"/>
    </location>
</feature>
<comment type="similarity">
    <text evidence="2">Belongs to the EamA transporter family.</text>
</comment>
<feature type="domain" description="EamA" evidence="7">
    <location>
        <begin position="153"/>
        <end position="289"/>
    </location>
</feature>
<name>A0A5D0CK34_9BACL</name>
<evidence type="ECO:0000256" key="3">
    <source>
        <dbReference type="ARBA" id="ARBA00022692"/>
    </source>
</evidence>
<feature type="domain" description="EamA" evidence="7">
    <location>
        <begin position="11"/>
        <end position="141"/>
    </location>
</feature>
<evidence type="ECO:0000313" key="8">
    <source>
        <dbReference type="EMBL" id="TYA10171.1"/>
    </source>
</evidence>
<proteinExistence type="inferred from homology"/>
<dbReference type="SUPFAM" id="SSF103481">
    <property type="entry name" value="Multidrug resistance efflux transporter EmrE"/>
    <property type="match status" value="2"/>
</dbReference>
<keyword evidence="5 6" id="KW-0472">Membrane</keyword>
<organism evidence="8 9">
    <name type="scientific">Paenibacillus faecis</name>
    <dbReference type="NCBI Taxonomy" id="862114"/>
    <lineage>
        <taxon>Bacteria</taxon>
        <taxon>Bacillati</taxon>
        <taxon>Bacillota</taxon>
        <taxon>Bacilli</taxon>
        <taxon>Bacillales</taxon>
        <taxon>Paenibacillaceae</taxon>
        <taxon>Paenibacillus</taxon>
    </lineage>
</organism>